<evidence type="ECO:0000313" key="7">
    <source>
        <dbReference type="EnsemblProtists" id="HpaP807377"/>
    </source>
</evidence>
<dbReference type="Gene3D" id="3.40.50.1220">
    <property type="entry name" value="TPP-binding domain"/>
    <property type="match status" value="1"/>
</dbReference>
<dbReference type="InParanoid" id="M4BLU2"/>
<evidence type="ECO:0000256" key="4">
    <source>
        <dbReference type="PROSITE-ProRule" id="PRU00236"/>
    </source>
</evidence>
<dbReference type="EMBL" id="JH598398">
    <property type="status" value="NOT_ANNOTATED_CDS"/>
    <property type="molecule type" value="Genomic_DNA"/>
</dbReference>
<feature type="compositionally biased region" description="Polar residues" evidence="5">
    <location>
        <begin position="43"/>
        <end position="64"/>
    </location>
</feature>
<keyword evidence="8" id="KW-1185">Reference proteome</keyword>
<dbReference type="PANTHER" id="PTHR11085">
    <property type="entry name" value="NAD-DEPENDENT PROTEIN DEACYLASE SIRTUIN-5, MITOCHONDRIAL-RELATED"/>
    <property type="match status" value="1"/>
</dbReference>
<dbReference type="GO" id="GO:0005634">
    <property type="term" value="C:nucleus"/>
    <property type="evidence" value="ECO:0007669"/>
    <property type="project" value="TreeGrafter"/>
</dbReference>
<feature type="region of interest" description="Disordered" evidence="5">
    <location>
        <begin position="1"/>
        <end position="101"/>
    </location>
</feature>
<dbReference type="PROSITE" id="PS50305">
    <property type="entry name" value="SIRTUIN"/>
    <property type="match status" value="1"/>
</dbReference>
<evidence type="ECO:0000256" key="1">
    <source>
        <dbReference type="ARBA" id="ARBA00001947"/>
    </source>
</evidence>
<dbReference type="InterPro" id="IPR026590">
    <property type="entry name" value="Ssirtuin_cat_dom"/>
</dbReference>
<protein>
    <recommendedName>
        <fullName evidence="6">Deacetylase sirtuin-type domain-containing protein</fullName>
    </recommendedName>
</protein>
<organism evidence="7 8">
    <name type="scientific">Hyaloperonospora arabidopsidis (strain Emoy2)</name>
    <name type="common">Downy mildew agent</name>
    <name type="synonym">Peronospora arabidopsidis</name>
    <dbReference type="NCBI Taxonomy" id="559515"/>
    <lineage>
        <taxon>Eukaryota</taxon>
        <taxon>Sar</taxon>
        <taxon>Stramenopiles</taxon>
        <taxon>Oomycota</taxon>
        <taxon>Peronosporomycetes</taxon>
        <taxon>Peronosporales</taxon>
        <taxon>Peronosporaceae</taxon>
        <taxon>Hyaloperonospora</taxon>
    </lineage>
</organism>
<dbReference type="OMA" id="MNAPPSK"/>
<keyword evidence="2" id="KW-0808">Transferase</keyword>
<dbReference type="GO" id="GO:0070403">
    <property type="term" value="F:NAD+ binding"/>
    <property type="evidence" value="ECO:0007669"/>
    <property type="project" value="InterPro"/>
</dbReference>
<proteinExistence type="predicted"/>
<evidence type="ECO:0000256" key="2">
    <source>
        <dbReference type="ARBA" id="ARBA00022679"/>
    </source>
</evidence>
<evidence type="ECO:0000259" key="6">
    <source>
        <dbReference type="PROSITE" id="PS50305"/>
    </source>
</evidence>
<dbReference type="HOGENOM" id="CLU_1226831_0_0_1"/>
<dbReference type="VEuPathDB" id="FungiDB:HpaG807377"/>
<name>M4BLU2_HYAAE</name>
<dbReference type="Pfam" id="PF02146">
    <property type="entry name" value="SIR2"/>
    <property type="match status" value="1"/>
</dbReference>
<accession>M4BLU2</accession>
<dbReference type="SUPFAM" id="SSF52467">
    <property type="entry name" value="DHS-like NAD/FAD-binding domain"/>
    <property type="match status" value="1"/>
</dbReference>
<dbReference type="GO" id="GO:0017136">
    <property type="term" value="F:histone deacetylase activity, NAD-dependent"/>
    <property type="evidence" value="ECO:0007669"/>
    <property type="project" value="TreeGrafter"/>
</dbReference>
<sequence>MGNRNRSVSMNVHSSAPPSKKQRASDDELEQATLPCAPLPGGSSVTNETDAITASTEASDQVSDGTDAPDVEAGQNGDSGSPLLTSVPSFGRDMNFSDDESDVSEETFSKWLVEQKSAGIPASQMLDTLGLGVSEGVAVDDDELWQVMLSMGIRLVKPSLSRPRAKLDTVNTLQDVALLLRSSKKIVVLAGAGISVSCGIPDFRSENGIYSVRSYDVFLWRDIQYS</sequence>
<dbReference type="EnsemblProtists" id="HpaT807377">
    <property type="protein sequence ID" value="HpaP807377"/>
    <property type="gene ID" value="HpaG807377"/>
</dbReference>
<dbReference type="Proteomes" id="UP000011713">
    <property type="component" value="Unassembled WGS sequence"/>
</dbReference>
<evidence type="ECO:0000313" key="8">
    <source>
        <dbReference type="Proteomes" id="UP000011713"/>
    </source>
</evidence>
<comment type="caution">
    <text evidence="4">Lacks conserved residue(s) required for the propagation of feature annotation.</text>
</comment>
<dbReference type="PANTHER" id="PTHR11085:SF9">
    <property type="entry name" value="NAD-DEPENDENT PROTEIN DEACETYLASE SIRTUIN-1"/>
    <property type="match status" value="1"/>
</dbReference>
<feature type="compositionally biased region" description="Polar residues" evidence="5">
    <location>
        <begin position="1"/>
        <end position="17"/>
    </location>
</feature>
<dbReference type="AlphaFoldDB" id="M4BLU2"/>
<dbReference type="InterPro" id="IPR029035">
    <property type="entry name" value="DHS-like_NAD/FAD-binding_dom"/>
</dbReference>
<reference evidence="8" key="1">
    <citation type="journal article" date="2010" name="Science">
        <title>Signatures of adaptation to obligate biotrophy in the Hyaloperonospora arabidopsidis genome.</title>
        <authorList>
            <person name="Baxter L."/>
            <person name="Tripathy S."/>
            <person name="Ishaque N."/>
            <person name="Boot N."/>
            <person name="Cabral A."/>
            <person name="Kemen E."/>
            <person name="Thines M."/>
            <person name="Ah-Fong A."/>
            <person name="Anderson R."/>
            <person name="Badejoko W."/>
            <person name="Bittner-Eddy P."/>
            <person name="Boore J.L."/>
            <person name="Chibucos M.C."/>
            <person name="Coates M."/>
            <person name="Dehal P."/>
            <person name="Delehaunty K."/>
            <person name="Dong S."/>
            <person name="Downton P."/>
            <person name="Dumas B."/>
            <person name="Fabro G."/>
            <person name="Fronick C."/>
            <person name="Fuerstenberg S.I."/>
            <person name="Fulton L."/>
            <person name="Gaulin E."/>
            <person name="Govers F."/>
            <person name="Hughes L."/>
            <person name="Humphray S."/>
            <person name="Jiang R.H."/>
            <person name="Judelson H."/>
            <person name="Kamoun S."/>
            <person name="Kyung K."/>
            <person name="Meijer H."/>
            <person name="Minx P."/>
            <person name="Morris P."/>
            <person name="Nelson J."/>
            <person name="Phuntumart V."/>
            <person name="Qutob D."/>
            <person name="Rehmany A."/>
            <person name="Rougon-Cardoso A."/>
            <person name="Ryden P."/>
            <person name="Torto-Alalibo T."/>
            <person name="Studholme D."/>
            <person name="Wang Y."/>
            <person name="Win J."/>
            <person name="Wood J."/>
            <person name="Clifton S.W."/>
            <person name="Rogers J."/>
            <person name="Van den Ackerveken G."/>
            <person name="Jones J.D."/>
            <person name="McDowell J.M."/>
            <person name="Beynon J."/>
            <person name="Tyler B.M."/>
        </authorList>
    </citation>
    <scope>NUCLEOTIDE SEQUENCE [LARGE SCALE GENOMIC DNA]</scope>
    <source>
        <strain evidence="8">Emoy2</strain>
    </source>
</reference>
<evidence type="ECO:0000256" key="5">
    <source>
        <dbReference type="SAM" id="MobiDB-lite"/>
    </source>
</evidence>
<dbReference type="STRING" id="559515.M4BLU2"/>
<feature type="domain" description="Deacetylase sirtuin-type" evidence="6">
    <location>
        <begin position="166"/>
        <end position="226"/>
    </location>
</feature>
<keyword evidence="3" id="KW-0520">NAD</keyword>
<comment type="cofactor">
    <cofactor evidence="1">
        <name>Zn(2+)</name>
        <dbReference type="ChEBI" id="CHEBI:29105"/>
    </cofactor>
</comment>
<dbReference type="eggNOG" id="KOG2684">
    <property type="taxonomic scope" value="Eukaryota"/>
</dbReference>
<dbReference type="InterPro" id="IPR050134">
    <property type="entry name" value="NAD-dep_sirtuin_deacylases"/>
</dbReference>
<evidence type="ECO:0000256" key="3">
    <source>
        <dbReference type="ARBA" id="ARBA00023027"/>
    </source>
</evidence>
<reference evidence="7" key="2">
    <citation type="submission" date="2015-06" db="UniProtKB">
        <authorList>
            <consortium name="EnsemblProtists"/>
        </authorList>
    </citation>
    <scope>IDENTIFICATION</scope>
    <source>
        <strain evidence="7">Emoy2</strain>
    </source>
</reference>
<dbReference type="InterPro" id="IPR003000">
    <property type="entry name" value="Sirtuin"/>
</dbReference>
<feature type="compositionally biased region" description="Polar residues" evidence="5">
    <location>
        <begin position="76"/>
        <end position="88"/>
    </location>
</feature>